<feature type="transmembrane region" description="Helical" evidence="1">
    <location>
        <begin position="171"/>
        <end position="192"/>
    </location>
</feature>
<accession>A0A1M5J703</accession>
<keyword evidence="1" id="KW-0472">Membrane</keyword>
<dbReference type="AlphaFoldDB" id="A0A1M5J703"/>
<evidence type="ECO:0000256" key="1">
    <source>
        <dbReference type="SAM" id="Phobius"/>
    </source>
</evidence>
<dbReference type="EMBL" id="FQWH01000002">
    <property type="protein sequence ID" value="SHG36322.1"/>
    <property type="molecule type" value="Genomic_DNA"/>
</dbReference>
<keyword evidence="1" id="KW-0812">Transmembrane</keyword>
<organism evidence="2 3">
    <name type="scientific">Flavobacterium johnsoniae</name>
    <name type="common">Cytophaga johnsonae</name>
    <dbReference type="NCBI Taxonomy" id="986"/>
    <lineage>
        <taxon>Bacteria</taxon>
        <taxon>Pseudomonadati</taxon>
        <taxon>Bacteroidota</taxon>
        <taxon>Flavobacteriia</taxon>
        <taxon>Flavobacteriales</taxon>
        <taxon>Flavobacteriaceae</taxon>
        <taxon>Flavobacterium</taxon>
    </lineage>
</organism>
<proteinExistence type="predicted"/>
<evidence type="ECO:0000313" key="2">
    <source>
        <dbReference type="EMBL" id="SHG36322.1"/>
    </source>
</evidence>
<dbReference type="Proteomes" id="UP000184112">
    <property type="component" value="Unassembled WGS sequence"/>
</dbReference>
<dbReference type="RefSeq" id="WP_073408642.1">
    <property type="nucleotide sequence ID" value="NZ_FQWH01000002.1"/>
</dbReference>
<sequence>MYNYTIEDYKKAIKAKYEIERQKVNFAYLESPAQGKLRDLCWEKFVGEVHQDDLKVFSDFFGFQFDPAKKNFFKDQKDKFRPIVSFFKGRTDLANIEAVDLAAVLVDFHNRPFNKYRTKGRSEEMVLGDLKEVMPDNYIRDTEKPKNLNEFPDQHIKPFTNTIVGKPKSTALKYLAAVTVVCLISLIIYLALPEKQCMQWSNDHYEIVDCDLKIEGIGMANKIELLDKSLVTLKKVNVCDTTTCFDKNGQAIIWYGKTANGIDFFNGHGRHPESNSPLRPVTRYILNKYVKK</sequence>
<name>A0A1M5J703_FLAJO</name>
<protein>
    <submittedName>
        <fullName evidence="2">Uncharacterized protein</fullName>
    </submittedName>
</protein>
<evidence type="ECO:0000313" key="3">
    <source>
        <dbReference type="Proteomes" id="UP000184112"/>
    </source>
</evidence>
<reference evidence="2 3" key="1">
    <citation type="submission" date="2016-11" db="EMBL/GenBank/DDBJ databases">
        <authorList>
            <person name="Jaros S."/>
            <person name="Januszkiewicz K."/>
            <person name="Wedrychowicz H."/>
        </authorList>
    </citation>
    <scope>NUCLEOTIDE SEQUENCE [LARGE SCALE GENOMIC DNA]</scope>
    <source>
        <strain evidence="2 3">DSM 6792</strain>
    </source>
</reference>
<gene>
    <name evidence="2" type="ORF">SAMN05444388_102408</name>
</gene>
<keyword evidence="1" id="KW-1133">Transmembrane helix</keyword>